<dbReference type="InterPro" id="IPR038242">
    <property type="entry name" value="Cmr2_N"/>
</dbReference>
<keyword evidence="3" id="KW-1185">Reference proteome</keyword>
<dbReference type="AlphaFoldDB" id="A0A1H6F8F8"/>
<sequence>MRYFYFTLGPVQDFVSQARRTRDFWAGSFLLSWLSAVAMQSVKNQCTTAELLPEADTHFLDCLQGRGTGKKPTQGSVPNRFRAAVCGGFKADLVVKDVKRAWVHLADIIYAKDLVHFPHVTDKTRDIWDRQVEHFWDISWILVDEKNNAAPNQRKQIRTYFPPEEPGLKCMMMQGWQELSGIETPQSADLEKFWQPIQKNSIVIYASANTFPPWVLSSGVLPVILRH</sequence>
<dbReference type="Proteomes" id="UP000236724">
    <property type="component" value="Unassembled WGS sequence"/>
</dbReference>
<accession>A0A1H6F8F8</accession>
<proteinExistence type="predicted"/>
<organism evidence="2 3">
    <name type="scientific">Candidatus Venteria ishoeyi</name>
    <dbReference type="NCBI Taxonomy" id="1899563"/>
    <lineage>
        <taxon>Bacteria</taxon>
        <taxon>Pseudomonadati</taxon>
        <taxon>Pseudomonadota</taxon>
        <taxon>Gammaproteobacteria</taxon>
        <taxon>Thiotrichales</taxon>
        <taxon>Thiotrichaceae</taxon>
        <taxon>Venteria</taxon>
    </lineage>
</organism>
<evidence type="ECO:0000313" key="3">
    <source>
        <dbReference type="Proteomes" id="UP000236724"/>
    </source>
</evidence>
<evidence type="ECO:0000259" key="1">
    <source>
        <dbReference type="Pfam" id="PF12469"/>
    </source>
</evidence>
<dbReference type="Pfam" id="PF12469">
    <property type="entry name" value="Cmr2_N"/>
    <property type="match status" value="1"/>
</dbReference>
<reference evidence="2 3" key="1">
    <citation type="submission" date="2016-10" db="EMBL/GenBank/DDBJ databases">
        <authorList>
            <person name="de Groot N.N."/>
        </authorList>
    </citation>
    <scope>NUCLEOTIDE SEQUENCE [LARGE SCALE GENOMIC DNA]</scope>
    <source>
        <strain evidence="2">MBHS1</strain>
    </source>
</reference>
<gene>
    <name evidence="2" type="ORF">MBHS_01108</name>
</gene>
<dbReference type="InterPro" id="IPR024615">
    <property type="entry name" value="CRISPR-assoc_Cmr2_N"/>
</dbReference>
<dbReference type="Gene3D" id="3.30.70.2220">
    <property type="entry name" value="CRISPR-Cas system, Cmr2 subunit, D1 domain, cysteine cluster"/>
    <property type="match status" value="1"/>
</dbReference>
<feature type="domain" description="CRISPR-associated protein Cmr2 N-terminal" evidence="1">
    <location>
        <begin position="4"/>
        <end position="104"/>
    </location>
</feature>
<dbReference type="RefSeq" id="WP_103919214.1">
    <property type="nucleotide sequence ID" value="NZ_FMSV02000180.1"/>
</dbReference>
<dbReference type="OrthoDB" id="9758700at2"/>
<evidence type="ECO:0000313" key="2">
    <source>
        <dbReference type="EMBL" id="SEH05255.1"/>
    </source>
</evidence>
<protein>
    <submittedName>
        <fullName evidence="2">CRISPR-associated protein</fullName>
    </submittedName>
</protein>
<name>A0A1H6F8F8_9GAMM</name>
<dbReference type="EMBL" id="FMSV02000180">
    <property type="protein sequence ID" value="SEH05255.1"/>
    <property type="molecule type" value="Genomic_DNA"/>
</dbReference>